<evidence type="ECO:0000256" key="1">
    <source>
        <dbReference type="SAM" id="Phobius"/>
    </source>
</evidence>
<feature type="transmembrane region" description="Helical" evidence="1">
    <location>
        <begin position="110"/>
        <end position="129"/>
    </location>
</feature>
<evidence type="ECO:0000313" key="2">
    <source>
        <dbReference type="EMBL" id="CAD7703651.1"/>
    </source>
</evidence>
<feature type="transmembrane region" description="Helical" evidence="1">
    <location>
        <begin position="14"/>
        <end position="32"/>
    </location>
</feature>
<organism evidence="2 3">
    <name type="scientific">Ostreobium quekettii</name>
    <dbReference type="NCBI Taxonomy" id="121088"/>
    <lineage>
        <taxon>Eukaryota</taxon>
        <taxon>Viridiplantae</taxon>
        <taxon>Chlorophyta</taxon>
        <taxon>core chlorophytes</taxon>
        <taxon>Ulvophyceae</taxon>
        <taxon>TCBD clade</taxon>
        <taxon>Bryopsidales</taxon>
        <taxon>Ostreobineae</taxon>
        <taxon>Ostreobiaceae</taxon>
        <taxon>Ostreobium</taxon>
    </lineage>
</organism>
<reference evidence="2" key="1">
    <citation type="submission" date="2020-12" db="EMBL/GenBank/DDBJ databases">
        <authorList>
            <person name="Iha C."/>
        </authorList>
    </citation>
    <scope>NUCLEOTIDE SEQUENCE</scope>
</reference>
<feature type="transmembrane region" description="Helical" evidence="1">
    <location>
        <begin position="154"/>
        <end position="177"/>
    </location>
</feature>
<protein>
    <submittedName>
        <fullName evidence="2">Uncharacterized protein</fullName>
    </submittedName>
</protein>
<comment type="caution">
    <text evidence="2">The sequence shown here is derived from an EMBL/GenBank/DDBJ whole genome shotgun (WGS) entry which is preliminary data.</text>
</comment>
<accession>A0A8S1JBN0</accession>
<evidence type="ECO:0000313" key="3">
    <source>
        <dbReference type="Proteomes" id="UP000708148"/>
    </source>
</evidence>
<dbReference type="Proteomes" id="UP000708148">
    <property type="component" value="Unassembled WGS sequence"/>
</dbReference>
<gene>
    <name evidence="2" type="ORF">OSTQU699_LOCUS9008</name>
</gene>
<keyword evidence="3" id="KW-1185">Reference proteome</keyword>
<dbReference type="AlphaFoldDB" id="A0A8S1JBN0"/>
<keyword evidence="1" id="KW-0812">Transmembrane</keyword>
<dbReference type="EMBL" id="CAJHUC010002342">
    <property type="protein sequence ID" value="CAD7703651.1"/>
    <property type="molecule type" value="Genomic_DNA"/>
</dbReference>
<proteinExistence type="predicted"/>
<dbReference type="OrthoDB" id="578519at2759"/>
<sequence length="209" mass="23264">MLDLAELQAPYKSVVISAIFLGMVPMTFLGLFQPLRFKMHLPIHLLSSAFIMATANLQVCRLSNAIGYAGTGWLIDKMDFVARSIVGAALATDVSDDPLWKVEFPCLQQALFLQMYLGFGAVTYAVWLFEHRSRVAFIESLPFEDRPTQCVSELVWSTIFMHAMILLVAFGIFWRVFLSFAPGLINWGMCGGLLSARPATEVCSRLGVD</sequence>
<keyword evidence="1" id="KW-0472">Membrane</keyword>
<name>A0A8S1JBN0_9CHLO</name>
<keyword evidence="1" id="KW-1133">Transmembrane helix</keyword>